<dbReference type="EMBL" id="JHEH01000022">
    <property type="protein sequence ID" value="KEP68869.1"/>
    <property type="molecule type" value="Genomic_DNA"/>
</dbReference>
<proteinExistence type="inferred from homology"/>
<evidence type="ECO:0000259" key="5">
    <source>
        <dbReference type="Pfam" id="PF25137"/>
    </source>
</evidence>
<dbReference type="SUPFAM" id="SSF56796">
    <property type="entry name" value="Dehydroquinate synthase-like"/>
    <property type="match status" value="1"/>
</dbReference>
<dbReference type="eggNOG" id="COG1454">
    <property type="taxonomic scope" value="Bacteria"/>
</dbReference>
<evidence type="ECO:0000259" key="4">
    <source>
        <dbReference type="Pfam" id="PF00465"/>
    </source>
</evidence>
<gene>
    <name evidence="6" type="ORF">DL1_08370</name>
</gene>
<dbReference type="PANTHER" id="PTHR11496:SF102">
    <property type="entry name" value="ALCOHOL DEHYDROGENASE 4"/>
    <property type="match status" value="1"/>
</dbReference>
<feature type="domain" description="Fe-containing alcohol dehydrogenase-like C-terminal" evidence="5">
    <location>
        <begin position="166"/>
        <end position="345"/>
    </location>
</feature>
<comment type="caution">
    <text evidence="6">The sequence shown here is derived from an EMBL/GenBank/DDBJ whole genome shotgun (WGS) entry which is preliminary data.</text>
</comment>
<feature type="domain" description="Alcohol dehydrogenase iron-type/glycerol dehydrogenase GldA" evidence="4">
    <location>
        <begin position="11"/>
        <end position="153"/>
    </location>
</feature>
<keyword evidence="2" id="KW-0560">Oxidoreductase</keyword>
<dbReference type="InterPro" id="IPR034786">
    <property type="entry name" value="MAR"/>
</dbReference>
<dbReference type="Pfam" id="PF00465">
    <property type="entry name" value="Fe-ADH"/>
    <property type="match status" value="1"/>
</dbReference>
<evidence type="ECO:0000256" key="3">
    <source>
        <dbReference type="ARBA" id="ARBA00023027"/>
    </source>
</evidence>
<evidence type="ECO:0000313" key="6">
    <source>
        <dbReference type="EMBL" id="KEP68869.1"/>
    </source>
</evidence>
<evidence type="ECO:0000313" key="7">
    <source>
        <dbReference type="Proteomes" id="UP000027725"/>
    </source>
</evidence>
<dbReference type="Pfam" id="PF25137">
    <property type="entry name" value="ADH_Fe_C"/>
    <property type="match status" value="1"/>
</dbReference>
<dbReference type="Gene3D" id="3.40.50.1970">
    <property type="match status" value="1"/>
</dbReference>
<dbReference type="AlphaFoldDB" id="A0A074TB09"/>
<dbReference type="InterPro" id="IPR056798">
    <property type="entry name" value="ADH_Fe_C"/>
</dbReference>
<dbReference type="STRING" id="1185766.SAMN05216224_10313"/>
<dbReference type="PANTHER" id="PTHR11496">
    <property type="entry name" value="ALCOHOL DEHYDROGENASE"/>
    <property type="match status" value="1"/>
</dbReference>
<dbReference type="Proteomes" id="UP000027725">
    <property type="component" value="Unassembled WGS sequence"/>
</dbReference>
<dbReference type="InterPro" id="IPR001670">
    <property type="entry name" value="ADH_Fe/GldA"/>
</dbReference>
<dbReference type="OrthoDB" id="3812122at2"/>
<keyword evidence="3" id="KW-0520">NAD</keyword>
<dbReference type="Gene3D" id="1.20.1090.10">
    <property type="entry name" value="Dehydroquinate synthase-like - alpha domain"/>
    <property type="match status" value="1"/>
</dbReference>
<dbReference type="GO" id="GO:0004022">
    <property type="term" value="F:alcohol dehydrogenase (NAD+) activity"/>
    <property type="evidence" value="ECO:0007669"/>
    <property type="project" value="TreeGrafter"/>
</dbReference>
<dbReference type="GO" id="GO:0046872">
    <property type="term" value="F:metal ion binding"/>
    <property type="evidence" value="ECO:0007669"/>
    <property type="project" value="InterPro"/>
</dbReference>
<dbReference type="RefSeq" id="WP_038067919.1">
    <property type="nucleotide sequence ID" value="NZ_FOVB01000003.1"/>
</dbReference>
<protein>
    <submittedName>
        <fullName evidence="6">Maleylacetate reductase</fullName>
    </submittedName>
</protein>
<dbReference type="GO" id="GO:0018506">
    <property type="term" value="F:maleylacetate reductase activity"/>
    <property type="evidence" value="ECO:0007669"/>
    <property type="project" value="InterPro"/>
</dbReference>
<sequence>MPEAFIYTSSPGRIVFGSGISVKVAEEVERLGCARALILSTPFQKNDAEALAKDLGEMAAGTFTEAAMHTPVAVTEAALKIYNETKADCVVALGGGSTIGLGKAIAWRNEAPQVVIATTYAGSEVTDILGQTEKGQKTTVRDPKIRPETVIYDADLTLGLPVAMSVASGLNAMAHAVEALYAPDANPVTSLMAVEGLRALKSALPRIVEAPDDRDARADALYGSWLCGTVLGAVAMSLHHKLCHTLGGGFDMPHAETHAILLPHTAAYNAAAASAELARATELFGGDLGGGLYDFARSIGAPLALADYGLKESDLARAADMAVQSPYKNPREITRDGILALLRRAHAGQRPITT</sequence>
<evidence type="ECO:0000256" key="2">
    <source>
        <dbReference type="ARBA" id="ARBA00023002"/>
    </source>
</evidence>
<comment type="similarity">
    <text evidence="1">Belongs to the iron-containing alcohol dehydrogenase family.</text>
</comment>
<dbReference type="CDD" id="cd08177">
    <property type="entry name" value="MAR"/>
    <property type="match status" value="1"/>
</dbReference>
<keyword evidence="7" id="KW-1185">Reference proteome</keyword>
<evidence type="ECO:0000256" key="1">
    <source>
        <dbReference type="ARBA" id="ARBA00007358"/>
    </source>
</evidence>
<reference evidence="6 7" key="1">
    <citation type="submission" date="2014-03" db="EMBL/GenBank/DDBJ databases">
        <title>The draft genome sequence of Thioclava dalianensis DLFJ1-1.</title>
        <authorList>
            <person name="Lai Q."/>
            <person name="Shao Z."/>
        </authorList>
    </citation>
    <scope>NUCLEOTIDE SEQUENCE [LARGE SCALE GENOMIC DNA]</scope>
    <source>
        <strain evidence="6 7">DLFJ1-1</strain>
    </source>
</reference>
<name>A0A074TB09_9RHOB</name>
<accession>A0A074TB09</accession>
<organism evidence="6 7">
    <name type="scientific">Thioclava dalianensis</name>
    <dbReference type="NCBI Taxonomy" id="1185766"/>
    <lineage>
        <taxon>Bacteria</taxon>
        <taxon>Pseudomonadati</taxon>
        <taxon>Pseudomonadota</taxon>
        <taxon>Alphaproteobacteria</taxon>
        <taxon>Rhodobacterales</taxon>
        <taxon>Paracoccaceae</taxon>
        <taxon>Thioclava</taxon>
    </lineage>
</organism>
<dbReference type="InterPro" id="IPR039697">
    <property type="entry name" value="Alcohol_dehydrogenase_Fe"/>
</dbReference>